<feature type="domain" description="RNA polymerase II assembly factor Rtp1 C-terminal" evidence="3">
    <location>
        <begin position="996"/>
        <end position="1023"/>
    </location>
</feature>
<keyword evidence="7" id="KW-1185">Reference proteome</keyword>
<evidence type="ECO:0000313" key="6">
    <source>
        <dbReference type="EMBL" id="KZT72491.1"/>
    </source>
</evidence>
<dbReference type="Proteomes" id="UP000076727">
    <property type="component" value="Unassembled WGS sequence"/>
</dbReference>
<dbReference type="InterPro" id="IPR057407">
    <property type="entry name" value="HEAT_TANGO6"/>
</dbReference>
<dbReference type="AlphaFoldDB" id="A0A165SU31"/>
<dbReference type="Pfam" id="PF10304">
    <property type="entry name" value="RTP1_C2"/>
    <property type="match status" value="1"/>
</dbReference>
<feature type="domain" description="RNA polymerase II assembly factor Rtp1 C-terminal" evidence="4">
    <location>
        <begin position="703"/>
        <end position="835"/>
    </location>
</feature>
<dbReference type="STRING" id="1314783.A0A165SU31"/>
<dbReference type="GO" id="GO:0009306">
    <property type="term" value="P:protein secretion"/>
    <property type="evidence" value="ECO:0007669"/>
    <property type="project" value="TreeGrafter"/>
</dbReference>
<evidence type="ECO:0000256" key="2">
    <source>
        <dbReference type="SAM" id="MobiDB-lite"/>
    </source>
</evidence>
<evidence type="ECO:0000313" key="7">
    <source>
        <dbReference type="Proteomes" id="UP000076727"/>
    </source>
</evidence>
<dbReference type="InterPro" id="IPR039600">
    <property type="entry name" value="TANGO6/Rtp1"/>
</dbReference>
<feature type="domain" description="TANGO6 HEAT repeat" evidence="5">
    <location>
        <begin position="213"/>
        <end position="424"/>
    </location>
</feature>
<evidence type="ECO:0000259" key="5">
    <source>
        <dbReference type="Pfam" id="PF23565"/>
    </source>
</evidence>
<evidence type="ECO:0000259" key="3">
    <source>
        <dbReference type="Pfam" id="PF10304"/>
    </source>
</evidence>
<comment type="similarity">
    <text evidence="1">Belongs to the Tango6 family.</text>
</comment>
<dbReference type="InterPro" id="IPR019451">
    <property type="entry name" value="Rtp1_C1"/>
</dbReference>
<name>A0A165SU31_9APHY</name>
<evidence type="ECO:0000256" key="1">
    <source>
        <dbReference type="ARBA" id="ARBA00005724"/>
    </source>
</evidence>
<dbReference type="Pfam" id="PF10363">
    <property type="entry name" value="RTP1_C1"/>
    <property type="match status" value="1"/>
</dbReference>
<reference evidence="6 7" key="1">
    <citation type="journal article" date="2016" name="Mol. Biol. Evol.">
        <title>Comparative Genomics of Early-Diverging Mushroom-Forming Fungi Provides Insights into the Origins of Lignocellulose Decay Capabilities.</title>
        <authorList>
            <person name="Nagy L.G."/>
            <person name="Riley R."/>
            <person name="Tritt A."/>
            <person name="Adam C."/>
            <person name="Daum C."/>
            <person name="Floudas D."/>
            <person name="Sun H."/>
            <person name="Yadav J.S."/>
            <person name="Pangilinan J."/>
            <person name="Larsson K.H."/>
            <person name="Matsuura K."/>
            <person name="Barry K."/>
            <person name="Labutti K."/>
            <person name="Kuo R."/>
            <person name="Ohm R.A."/>
            <person name="Bhattacharya S.S."/>
            <person name="Shirouzu T."/>
            <person name="Yoshinaga Y."/>
            <person name="Martin F.M."/>
            <person name="Grigoriev I.V."/>
            <person name="Hibbett D.S."/>
        </authorList>
    </citation>
    <scope>NUCLEOTIDE SEQUENCE [LARGE SCALE GENOMIC DNA]</scope>
    <source>
        <strain evidence="6 7">L-15889</strain>
    </source>
</reference>
<evidence type="ECO:0008006" key="8">
    <source>
        <dbReference type="Google" id="ProtNLM"/>
    </source>
</evidence>
<dbReference type="Gene3D" id="1.25.10.10">
    <property type="entry name" value="Leucine-rich Repeat Variant"/>
    <property type="match status" value="1"/>
</dbReference>
<dbReference type="PANTHER" id="PTHR20959:SF1">
    <property type="entry name" value="TRANSPORT AND GOLGI ORGANIZATION PROTEIN 6 HOMOLOG"/>
    <property type="match status" value="1"/>
</dbReference>
<evidence type="ECO:0000259" key="4">
    <source>
        <dbReference type="Pfam" id="PF10363"/>
    </source>
</evidence>
<protein>
    <recommendedName>
        <fullName evidence="8">RNA polymerase II assembly factor Rtp1 C-terminal domain-containing protein</fullName>
    </recommendedName>
</protein>
<dbReference type="InterPro" id="IPR011989">
    <property type="entry name" value="ARM-like"/>
</dbReference>
<feature type="region of interest" description="Disordered" evidence="2">
    <location>
        <begin position="901"/>
        <end position="954"/>
    </location>
</feature>
<feature type="region of interest" description="Disordered" evidence="2">
    <location>
        <begin position="566"/>
        <end position="616"/>
    </location>
</feature>
<dbReference type="InterPro" id="IPR019414">
    <property type="entry name" value="Rtp1_C2"/>
</dbReference>
<feature type="compositionally biased region" description="Basic and acidic residues" evidence="2">
    <location>
        <begin position="576"/>
        <end position="590"/>
    </location>
</feature>
<gene>
    <name evidence="6" type="ORF">DAEQUDRAFT_722639</name>
</gene>
<dbReference type="OrthoDB" id="39591at2759"/>
<organism evidence="6 7">
    <name type="scientific">Daedalea quercina L-15889</name>
    <dbReference type="NCBI Taxonomy" id="1314783"/>
    <lineage>
        <taxon>Eukaryota</taxon>
        <taxon>Fungi</taxon>
        <taxon>Dikarya</taxon>
        <taxon>Basidiomycota</taxon>
        <taxon>Agaricomycotina</taxon>
        <taxon>Agaricomycetes</taxon>
        <taxon>Polyporales</taxon>
        <taxon>Fomitopsis</taxon>
    </lineage>
</organism>
<dbReference type="Pfam" id="PF23565">
    <property type="entry name" value="ARM_TANGO6"/>
    <property type="match status" value="1"/>
</dbReference>
<dbReference type="InterPro" id="IPR016024">
    <property type="entry name" value="ARM-type_fold"/>
</dbReference>
<feature type="region of interest" description="Disordered" evidence="2">
    <location>
        <begin position="677"/>
        <end position="701"/>
    </location>
</feature>
<proteinExistence type="inferred from homology"/>
<feature type="compositionally biased region" description="Basic and acidic residues" evidence="2">
    <location>
        <begin position="921"/>
        <end position="930"/>
    </location>
</feature>
<feature type="compositionally biased region" description="Acidic residues" evidence="2">
    <location>
        <begin position="591"/>
        <end position="616"/>
    </location>
</feature>
<sequence>MDGTLEGLQLRTAMEALYVLECLQREWSRDDAASHLQEGPSTAGVGSRDLAQIRTLISIVLKWGVEPQLGRVANAIPTTTLPMSQIHAGAKIIDLTGVPDDYEGLSGTVVRLLRLPMWQGTHNMLLQTAVTSTLLNKYLADLLKPSLVLGWLPKNLTTDSIKPIDSIRPSVMQLLSILPADQTIAAFGSILSDNALALPYVRKSCGFLLSRQLLRPEGVAGLLAAIFGEEDVSGEDAPLEKLEHVARLLGTVPASMTAEDYYGLIIPRLFAILSTDAKRVPPVYRRSIAFALSRMLSSEENRQAGVACNILLARLHRPFLTATPNTLVDDREEGTTQPPSVVPELAPSATLNVLQTLLTNADPSPTFVSSLLTPIVPALYGILSHLEGTKTSDPALKDSVRGFLVTWGRVVTAREGIDALWEVVLGEGGEWKADVTGNLVRTERVERTSALSLFTPGDLKRAEESGELDADANLFDLRPDPAQFVRYLKSIDRPDVSSELFVKLLEAYRETKAQTEADPLRTLLYLQLILQMQTQLATDDSASSILNKPDHILSFIKHALESAASTAAPTPKKARRSDGKGLHLEDLRIVEEDEAPEVDEGDSDDEGPEPSASGDDEMVATSLNLLLSILEVHPDLSARTAPILNDIFSLLEPLSKDSSDTIRPLAREARMVMTARLASTSAPGGSRKAKKSKGDEETPQETYQKALKLLQDPLLPVRAHGLLLLRNLVSARRAARERGTTHLEEPALDRALVPGILSIFLQSVQDDDSYMYLNAVQGLSAMVDGYGKEVLRGLVRTYCEGADGAGKGGLVTTQEVDMRTRVGEALGQVVKRCGDALPAYAEILVPPLFSVVRTSDLPTTLRTSALSLLAQCAKTNSLALLPYAADLSEAMVDLLQVETVPAAQRRRPPRKGGEAPNSERQGSDTDDKQENAAPPPPSIPDTMDAQPTSRNSKFPPLRRAALHFLALLIQACAERLYDSDAAGALTFPTRLVRRAKTTLGYVAATDEDAVVRVMAREALEGLDQLAQATVGV</sequence>
<dbReference type="EMBL" id="KV429040">
    <property type="protein sequence ID" value="KZT72491.1"/>
    <property type="molecule type" value="Genomic_DNA"/>
</dbReference>
<dbReference type="PANTHER" id="PTHR20959">
    <property type="entry name" value="TRANSPORT AND GOLGI ORGANIZATION PROTEIN 6 FAMILY MEMBER"/>
    <property type="match status" value="1"/>
</dbReference>
<dbReference type="SUPFAM" id="SSF48371">
    <property type="entry name" value="ARM repeat"/>
    <property type="match status" value="1"/>
</dbReference>
<accession>A0A165SU31</accession>